<name>A0A7J6VLF0_THATH</name>
<dbReference type="GO" id="GO:0030244">
    <property type="term" value="P:cellulose biosynthetic process"/>
    <property type="evidence" value="ECO:0007669"/>
    <property type="project" value="InterPro"/>
</dbReference>
<organism evidence="9 10">
    <name type="scientific">Thalictrum thalictroides</name>
    <name type="common">Rue-anemone</name>
    <name type="synonym">Anemone thalictroides</name>
    <dbReference type="NCBI Taxonomy" id="46969"/>
    <lineage>
        <taxon>Eukaryota</taxon>
        <taxon>Viridiplantae</taxon>
        <taxon>Streptophyta</taxon>
        <taxon>Embryophyta</taxon>
        <taxon>Tracheophyta</taxon>
        <taxon>Spermatophyta</taxon>
        <taxon>Magnoliopsida</taxon>
        <taxon>Ranunculales</taxon>
        <taxon>Ranunculaceae</taxon>
        <taxon>Thalictroideae</taxon>
        <taxon>Thalictrum</taxon>
    </lineage>
</organism>
<comment type="subcellular location">
    <subcellularLocation>
        <location evidence="1">Endomembrane system</location>
    </subcellularLocation>
</comment>
<keyword evidence="7" id="KW-0961">Cell wall biogenesis/degradation</keyword>
<evidence type="ECO:0000256" key="8">
    <source>
        <dbReference type="SAM" id="Phobius"/>
    </source>
</evidence>
<keyword evidence="10" id="KW-1185">Reference proteome</keyword>
<dbReference type="Proteomes" id="UP000554482">
    <property type="component" value="Unassembled WGS sequence"/>
</dbReference>
<evidence type="ECO:0000313" key="9">
    <source>
        <dbReference type="EMBL" id="KAF5185557.1"/>
    </source>
</evidence>
<proteinExistence type="predicted"/>
<dbReference type="Pfam" id="PF03552">
    <property type="entry name" value="Cellulose_synt"/>
    <property type="match status" value="2"/>
</dbReference>
<dbReference type="AlphaFoldDB" id="A0A7J6VLF0"/>
<evidence type="ECO:0000256" key="3">
    <source>
        <dbReference type="ARBA" id="ARBA00022679"/>
    </source>
</evidence>
<sequence length="407" mass="46785">MYCNDPMSARQAMCFHLDPQISSSLAFVQYPQTFHNVSKNDIYNTPMRTYINLFEGRKGFGPSDAFLASIYRNQKQIFIENEAASNTLIEEATVVASCTYEEHTKWGKQIGFLYKSVVEDVLTGMVMHCKGWISLYYNPSRPAFLGTGTTNLNASLIQTTRWYSGFLQISFSKFCPLVYQPFQMSILQTMAYLYLLFLPFTSFLVLCHSTIPQLCLFNGIKLYPKASEPWFAIFVIVYLSSPVQHLIETLFITGGSRKLFWNEQRISYFTRSTSNLFACLAFLKNLIGMKEIEFSLTDKSSNDDDEINRYQMDIYNFDVDRKFLLILTTIVILNATSLAVGITRVIIEKTYNEWFTQIFLSLFITVLNYPLLEGMTIRKDKGGIPVPITLFSISFVICLYYARTLVL</sequence>
<comment type="caution">
    <text evidence="9">The sequence shown here is derived from an EMBL/GenBank/DDBJ whole genome shotgun (WGS) entry which is preliminary data.</text>
</comment>
<keyword evidence="2" id="KW-0328">Glycosyltransferase</keyword>
<keyword evidence="5 8" id="KW-1133">Transmembrane helix</keyword>
<dbReference type="InterPro" id="IPR005150">
    <property type="entry name" value="Cellulose_synth"/>
</dbReference>
<dbReference type="PANTHER" id="PTHR13301">
    <property type="entry name" value="X-BOX TRANSCRIPTION FACTOR-RELATED"/>
    <property type="match status" value="1"/>
</dbReference>
<evidence type="ECO:0000256" key="7">
    <source>
        <dbReference type="ARBA" id="ARBA00023316"/>
    </source>
</evidence>
<evidence type="ECO:0000256" key="4">
    <source>
        <dbReference type="ARBA" id="ARBA00022692"/>
    </source>
</evidence>
<evidence type="ECO:0000256" key="1">
    <source>
        <dbReference type="ARBA" id="ARBA00004308"/>
    </source>
</evidence>
<accession>A0A7J6VLF0</accession>
<dbReference type="OrthoDB" id="72851at2759"/>
<keyword evidence="6 8" id="KW-0472">Membrane</keyword>
<keyword evidence="4 8" id="KW-0812">Transmembrane</keyword>
<feature type="transmembrane region" description="Helical" evidence="8">
    <location>
        <begin position="354"/>
        <end position="372"/>
    </location>
</feature>
<evidence type="ECO:0000256" key="5">
    <source>
        <dbReference type="ARBA" id="ARBA00022989"/>
    </source>
</evidence>
<dbReference type="GO" id="GO:0016020">
    <property type="term" value="C:membrane"/>
    <property type="evidence" value="ECO:0007669"/>
    <property type="project" value="InterPro"/>
</dbReference>
<evidence type="ECO:0000256" key="6">
    <source>
        <dbReference type="ARBA" id="ARBA00023136"/>
    </source>
</evidence>
<feature type="transmembrane region" description="Helical" evidence="8">
    <location>
        <begin position="323"/>
        <end position="342"/>
    </location>
</feature>
<dbReference type="EMBL" id="JABWDY010030533">
    <property type="protein sequence ID" value="KAF5185557.1"/>
    <property type="molecule type" value="Genomic_DNA"/>
</dbReference>
<keyword evidence="3" id="KW-0808">Transferase</keyword>
<protein>
    <submittedName>
        <fullName evidence="9">Cellulose synthase-like protein e2</fullName>
    </submittedName>
</protein>
<evidence type="ECO:0000256" key="2">
    <source>
        <dbReference type="ARBA" id="ARBA00022676"/>
    </source>
</evidence>
<dbReference type="GO" id="GO:0071555">
    <property type="term" value="P:cell wall organization"/>
    <property type="evidence" value="ECO:0007669"/>
    <property type="project" value="UniProtKB-KW"/>
</dbReference>
<dbReference type="GO" id="GO:0016760">
    <property type="term" value="F:cellulose synthase (UDP-forming) activity"/>
    <property type="evidence" value="ECO:0007669"/>
    <property type="project" value="InterPro"/>
</dbReference>
<gene>
    <name evidence="9" type="ORF">FRX31_024859</name>
</gene>
<evidence type="ECO:0000313" key="10">
    <source>
        <dbReference type="Proteomes" id="UP000554482"/>
    </source>
</evidence>
<feature type="transmembrane region" description="Helical" evidence="8">
    <location>
        <begin position="191"/>
        <end position="211"/>
    </location>
</feature>
<dbReference type="GO" id="GO:0012505">
    <property type="term" value="C:endomembrane system"/>
    <property type="evidence" value="ECO:0007669"/>
    <property type="project" value="UniProtKB-SubCell"/>
</dbReference>
<feature type="transmembrane region" description="Helical" evidence="8">
    <location>
        <begin position="384"/>
        <end position="402"/>
    </location>
</feature>
<reference evidence="9 10" key="1">
    <citation type="submission" date="2020-06" db="EMBL/GenBank/DDBJ databases">
        <title>Transcriptomic and genomic resources for Thalictrum thalictroides and T. hernandezii: Facilitating candidate gene discovery in an emerging model plant lineage.</title>
        <authorList>
            <person name="Arias T."/>
            <person name="Riano-Pachon D.M."/>
            <person name="Di Stilio V.S."/>
        </authorList>
    </citation>
    <scope>NUCLEOTIDE SEQUENCE [LARGE SCALE GENOMIC DNA]</scope>
    <source>
        <strain evidence="10">cv. WT478/WT964</strain>
        <tissue evidence="9">Leaves</tissue>
    </source>
</reference>
<feature type="transmembrane region" description="Helical" evidence="8">
    <location>
        <begin position="231"/>
        <end position="252"/>
    </location>
</feature>